<dbReference type="EMBL" id="JELW01000097">
    <property type="protein sequence ID" value="EXU95157.1"/>
    <property type="molecule type" value="Genomic_DNA"/>
</dbReference>
<dbReference type="AlphaFoldDB" id="A0A014P1P3"/>
<reference evidence="1 2" key="1">
    <citation type="submission" date="2014-02" db="EMBL/GenBank/DDBJ databases">
        <title>The genome sequence of the entomopathogenic fungus Metarhizium robertsii ARSEF 2575.</title>
        <authorList>
            <person name="Giuliano Garisto Donzelli B."/>
            <person name="Roe B.A."/>
            <person name="Macmil S.L."/>
            <person name="Krasnoff S.B."/>
            <person name="Gibson D.M."/>
        </authorList>
    </citation>
    <scope>NUCLEOTIDE SEQUENCE [LARGE SCALE GENOMIC DNA]</scope>
    <source>
        <strain evidence="1 2">ARSEF 2575</strain>
    </source>
</reference>
<protein>
    <submittedName>
        <fullName evidence="1">PDZ-like domain protein</fullName>
    </submittedName>
</protein>
<name>A0A014P1P3_9HYPO</name>
<dbReference type="InterPro" id="IPR036034">
    <property type="entry name" value="PDZ_sf"/>
</dbReference>
<sequence>MTLRLCRKPFPLVGKVTISGPETASESVNTYIRYRPINADIVNIDAPSAARGTNGVLVAADGSVLAIWLHFLGGITTPSLSAALLSLQNGHIPSSPIFPAEFEGVSIATTRAMGLPEDVSTTMGVAENHDPRVYRVKKTTCGLGSALLEDDIVISIDGKLCTNWADFGVTSSSDMRAVIMRQGSIKALDIHTTHVDTLETDRCIEFCGAYIQRPHLAVRHCLDALPSEVYVTFVIPGSPADRYSPPSQSLVTMINGRRVGDFDSFVDVARCLSEDRTGAVFTVMATTITGTVVKLAIRQNNDFNTSHLLNGV</sequence>
<gene>
    <name evidence="1" type="ORF">X797_011757</name>
</gene>
<proteinExistence type="predicted"/>
<dbReference type="HOGENOM" id="CLU_891617_0_0_1"/>
<organism evidence="1 2">
    <name type="scientific">Metarhizium robertsii</name>
    <dbReference type="NCBI Taxonomy" id="568076"/>
    <lineage>
        <taxon>Eukaryota</taxon>
        <taxon>Fungi</taxon>
        <taxon>Dikarya</taxon>
        <taxon>Ascomycota</taxon>
        <taxon>Pezizomycotina</taxon>
        <taxon>Sordariomycetes</taxon>
        <taxon>Hypocreomycetidae</taxon>
        <taxon>Hypocreales</taxon>
        <taxon>Clavicipitaceae</taxon>
        <taxon>Metarhizium</taxon>
    </lineage>
</organism>
<accession>A0A014P1P3</accession>
<evidence type="ECO:0000313" key="1">
    <source>
        <dbReference type="EMBL" id="EXU95157.1"/>
    </source>
</evidence>
<comment type="caution">
    <text evidence="1">The sequence shown here is derived from an EMBL/GenBank/DDBJ whole genome shotgun (WGS) entry which is preliminary data.</text>
</comment>
<dbReference type="SUPFAM" id="SSF50156">
    <property type="entry name" value="PDZ domain-like"/>
    <property type="match status" value="1"/>
</dbReference>
<dbReference type="PANTHER" id="PTHR46366">
    <property type="entry name" value="PRO-APOPTOTIC SERINE PROTEASE NMA111"/>
    <property type="match status" value="1"/>
</dbReference>
<evidence type="ECO:0000313" key="2">
    <source>
        <dbReference type="Proteomes" id="UP000030151"/>
    </source>
</evidence>
<dbReference type="PANTHER" id="PTHR46366:SF1">
    <property type="entry name" value="PDZ DOMAIN-CONTAINING PROTEIN C1685.05"/>
    <property type="match status" value="1"/>
</dbReference>
<dbReference type="Proteomes" id="UP000030151">
    <property type="component" value="Unassembled WGS sequence"/>
</dbReference>